<keyword evidence="2" id="KW-1185">Reference proteome</keyword>
<gene>
    <name evidence="1" type="ORF">DHETER_LOCUS1148</name>
</gene>
<evidence type="ECO:0000313" key="2">
    <source>
        <dbReference type="Proteomes" id="UP000789702"/>
    </source>
</evidence>
<protein>
    <submittedName>
        <fullName evidence="1">15909_t:CDS:1</fullName>
    </submittedName>
</protein>
<comment type="caution">
    <text evidence="1">The sequence shown here is derived from an EMBL/GenBank/DDBJ whole genome shotgun (WGS) entry which is preliminary data.</text>
</comment>
<reference evidence="1" key="1">
    <citation type="submission" date="2021-06" db="EMBL/GenBank/DDBJ databases">
        <authorList>
            <person name="Kallberg Y."/>
            <person name="Tangrot J."/>
            <person name="Rosling A."/>
        </authorList>
    </citation>
    <scope>NUCLEOTIDE SEQUENCE</scope>
    <source>
        <strain evidence="1">IL203A</strain>
    </source>
</reference>
<organism evidence="1 2">
    <name type="scientific">Dentiscutata heterogama</name>
    <dbReference type="NCBI Taxonomy" id="1316150"/>
    <lineage>
        <taxon>Eukaryota</taxon>
        <taxon>Fungi</taxon>
        <taxon>Fungi incertae sedis</taxon>
        <taxon>Mucoromycota</taxon>
        <taxon>Glomeromycotina</taxon>
        <taxon>Glomeromycetes</taxon>
        <taxon>Diversisporales</taxon>
        <taxon>Gigasporaceae</taxon>
        <taxon>Dentiscutata</taxon>
    </lineage>
</organism>
<accession>A0ACA9K9A8</accession>
<sequence>MAKLNIVHLGILLILCSVLFTETLLAQGFLDVCRNDLLELRSYQKPIRRYPPICLPREYDSLEEPEAQNRRSTKTFSPPEKRSELLDDIVCELWERPDKILSQYLECPPPQCHECIQPPPCEECILIPPCEEPPPCEEYILIPPCEEHPHPPPCEECIPIPPCEEHPHPLPCEEHSYPPPCNEYPPPCNEHPHPLPYEECPHPPPCEECQCNEYPQPCKSYVLPCDCDHKNPPRPCEPSPCTSCPPPCNGVQFPEQMTAEADMSFRHASIVVKKFPDLPLSSNNLSESFYHTNSDDDSNFNMDLAKEIGASTMRAVYAIGLALLQIHPLLYIVNWSEPVCSIIAGGFFFSSIASISFVGISSLMSWLIVCKKVQFDLGAYDYKLFIIPFGLSAFLTAISASTFGSDQFWCYTPDEFIIVPICLITVDLTILVISLFCYLSILRKITNFDFKEQFSSASRKIVSYILVYIVQWVPLIAYLILDMTENSLKTQISENLGQIWQAKPGHPIWDPNCNQ</sequence>
<evidence type="ECO:0000313" key="1">
    <source>
        <dbReference type="EMBL" id="CAG8457850.1"/>
    </source>
</evidence>
<name>A0ACA9K9A8_9GLOM</name>
<proteinExistence type="predicted"/>
<dbReference type="Proteomes" id="UP000789702">
    <property type="component" value="Unassembled WGS sequence"/>
</dbReference>
<dbReference type="EMBL" id="CAJVPU010000650">
    <property type="protein sequence ID" value="CAG8457850.1"/>
    <property type="molecule type" value="Genomic_DNA"/>
</dbReference>